<proteinExistence type="predicted"/>
<reference evidence="2" key="2">
    <citation type="submission" date="2022-03" db="EMBL/GenBank/DDBJ databases">
        <title>Draft title - Genomic analysis of global carrot germplasm unveils the trajectory of domestication and the origin of high carotenoid orange carrot.</title>
        <authorList>
            <person name="Iorizzo M."/>
            <person name="Ellison S."/>
            <person name="Senalik D."/>
            <person name="Macko-Podgorni A."/>
            <person name="Grzebelus D."/>
            <person name="Bostan H."/>
            <person name="Rolling W."/>
            <person name="Curaba J."/>
            <person name="Simon P."/>
        </authorList>
    </citation>
    <scope>NUCLEOTIDE SEQUENCE</scope>
    <source>
        <tissue evidence="2">Leaf</tissue>
    </source>
</reference>
<keyword evidence="3" id="KW-1185">Reference proteome</keyword>
<keyword evidence="1" id="KW-0812">Transmembrane</keyword>
<feature type="transmembrane region" description="Helical" evidence="1">
    <location>
        <begin position="120"/>
        <end position="137"/>
    </location>
</feature>
<keyword evidence="1" id="KW-1133">Transmembrane helix</keyword>
<organism evidence="2 3">
    <name type="scientific">Daucus carota subsp. sativus</name>
    <name type="common">Carrot</name>
    <dbReference type="NCBI Taxonomy" id="79200"/>
    <lineage>
        <taxon>Eukaryota</taxon>
        <taxon>Viridiplantae</taxon>
        <taxon>Streptophyta</taxon>
        <taxon>Embryophyta</taxon>
        <taxon>Tracheophyta</taxon>
        <taxon>Spermatophyta</taxon>
        <taxon>Magnoliopsida</taxon>
        <taxon>eudicotyledons</taxon>
        <taxon>Gunneridae</taxon>
        <taxon>Pentapetalae</taxon>
        <taxon>asterids</taxon>
        <taxon>campanulids</taxon>
        <taxon>Apiales</taxon>
        <taxon>Apiaceae</taxon>
        <taxon>Apioideae</taxon>
        <taxon>Scandiceae</taxon>
        <taxon>Daucinae</taxon>
        <taxon>Daucus</taxon>
        <taxon>Daucus sect. Daucus</taxon>
    </lineage>
</organism>
<gene>
    <name evidence="2" type="ORF">DCAR_0311154</name>
</gene>
<protein>
    <submittedName>
        <fullName evidence="2">Uncharacterized protein</fullName>
    </submittedName>
</protein>
<reference evidence="2" key="1">
    <citation type="journal article" date="2016" name="Nat. Genet.">
        <title>A high-quality carrot genome assembly provides new insights into carotenoid accumulation and asterid genome evolution.</title>
        <authorList>
            <person name="Iorizzo M."/>
            <person name="Ellison S."/>
            <person name="Senalik D."/>
            <person name="Zeng P."/>
            <person name="Satapoomin P."/>
            <person name="Huang J."/>
            <person name="Bowman M."/>
            <person name="Iovene M."/>
            <person name="Sanseverino W."/>
            <person name="Cavagnaro P."/>
            <person name="Yildiz M."/>
            <person name="Macko-Podgorni A."/>
            <person name="Moranska E."/>
            <person name="Grzebelus E."/>
            <person name="Grzebelus D."/>
            <person name="Ashrafi H."/>
            <person name="Zheng Z."/>
            <person name="Cheng S."/>
            <person name="Spooner D."/>
            <person name="Van Deynze A."/>
            <person name="Simon P."/>
        </authorList>
    </citation>
    <scope>NUCLEOTIDE SEQUENCE</scope>
    <source>
        <tissue evidence="2">Leaf</tissue>
    </source>
</reference>
<evidence type="ECO:0000313" key="3">
    <source>
        <dbReference type="Proteomes" id="UP000077755"/>
    </source>
</evidence>
<evidence type="ECO:0000313" key="2">
    <source>
        <dbReference type="EMBL" id="WOG91899.1"/>
    </source>
</evidence>
<dbReference type="EMBL" id="CP093345">
    <property type="protein sequence ID" value="WOG91899.1"/>
    <property type="molecule type" value="Genomic_DNA"/>
</dbReference>
<dbReference type="PANTHER" id="PTHR35100:SF1">
    <property type="entry name" value="F15H11.13 PROTEIN"/>
    <property type="match status" value="1"/>
</dbReference>
<name>A0AAF0WMM6_DAUCS</name>
<dbReference type="AlphaFoldDB" id="A0AAF0WMM6"/>
<sequence length="214" mass="24068">MLTSPFCKIWTRVLDHVTLSNPFYSPNSTLSSAMSSFGNRTKRNSLRSTGAFLFLCCAEWSELCRNNCYVLTSIPFVVLGYKAPRKNQNCKLYAHSLIGVGVALSLYFKRKIKKTFEMADYATIVAATVVHIFWLSGMKNPKLLMAASALVLPIQPLKVSTVAFVYLFQVAFAKRALKDPKLKMAYNVHKMLSLLANDAFLQTPFMLTCNKLLE</sequence>
<accession>A0AAF0WMM6</accession>
<dbReference type="PANTHER" id="PTHR35100">
    <property type="entry name" value="FOLD PROTEIN"/>
    <property type="match status" value="1"/>
</dbReference>
<feature type="transmembrane region" description="Helical" evidence="1">
    <location>
        <begin position="143"/>
        <end position="168"/>
    </location>
</feature>
<keyword evidence="1" id="KW-0472">Membrane</keyword>
<evidence type="ECO:0000256" key="1">
    <source>
        <dbReference type="SAM" id="Phobius"/>
    </source>
</evidence>
<dbReference type="Proteomes" id="UP000077755">
    <property type="component" value="Chromosome 3"/>
</dbReference>